<proteinExistence type="inferred from homology"/>
<dbReference type="Pfam" id="PF00795">
    <property type="entry name" value="CN_hydrolase"/>
    <property type="match status" value="1"/>
</dbReference>
<dbReference type="PROSITE" id="PS01227">
    <property type="entry name" value="UPF0012"/>
    <property type="match status" value="1"/>
</dbReference>
<keyword evidence="3" id="KW-0378">Hydrolase</keyword>
<dbReference type="CDD" id="cd07197">
    <property type="entry name" value="nitrilase"/>
    <property type="match status" value="1"/>
</dbReference>
<dbReference type="KEGG" id="bgok:Pr1d_04770"/>
<dbReference type="Proteomes" id="UP000323917">
    <property type="component" value="Chromosome"/>
</dbReference>
<dbReference type="SUPFAM" id="SSF56317">
    <property type="entry name" value="Carbon-nitrogen hydrolase"/>
    <property type="match status" value="1"/>
</dbReference>
<accession>A0A5B9Q8I2</accession>
<comment type="similarity">
    <text evidence="1">Belongs to the carbon-nitrogen hydrolase superfamily. NIT1/NIT2 family.</text>
</comment>
<dbReference type="EMBL" id="CP042913">
    <property type="protein sequence ID" value="QEG33216.1"/>
    <property type="molecule type" value="Genomic_DNA"/>
</dbReference>
<evidence type="ECO:0000313" key="4">
    <source>
        <dbReference type="Proteomes" id="UP000323917"/>
    </source>
</evidence>
<name>A0A5B9Q8I2_9BACT</name>
<dbReference type="InterPro" id="IPR001110">
    <property type="entry name" value="UPF0012_CS"/>
</dbReference>
<keyword evidence="4" id="KW-1185">Reference proteome</keyword>
<dbReference type="AlphaFoldDB" id="A0A5B9Q8I2"/>
<sequence>MQSQQYQINLLAMQLVLFGCLWSPGKLWGEARTEVSSVGESGQLNVATCQFPVSSDISENAKWIRKQMRQASEQEADIAHFSETALSGYAGVDRPDMKDYDWNLHSVEFESILALAKELELWIVLGSAHRLSEGHKPHNSLYVINDQGNIIDRYDKRFCTNGDLRHYSPGDHFVTFDIHGVRCGLLICYDIRFPELYRQYCSQGVQLMFHSFHNARQKPGKIHPKIMPPTAQARAATNGMFISINNSCVKHSWASLFITPDGLIEQRLETDRPGVMVNCVDVQKVYYDASREYRMQSIQGVWNSGETVIDPRSTDRLGY</sequence>
<dbReference type="InterPro" id="IPR036526">
    <property type="entry name" value="C-N_Hydrolase_sf"/>
</dbReference>
<protein>
    <submittedName>
        <fullName evidence="3">(R)-stereoselective amidase</fullName>
        <ecNumber evidence="3">3.5.1.100</ecNumber>
    </submittedName>
</protein>
<dbReference type="PROSITE" id="PS50263">
    <property type="entry name" value="CN_HYDROLASE"/>
    <property type="match status" value="1"/>
</dbReference>
<gene>
    <name evidence="3" type="primary">ramA_1</name>
    <name evidence="3" type="ORF">Pr1d_04770</name>
</gene>
<evidence type="ECO:0000256" key="1">
    <source>
        <dbReference type="ARBA" id="ARBA00010613"/>
    </source>
</evidence>
<evidence type="ECO:0000313" key="3">
    <source>
        <dbReference type="EMBL" id="QEG33216.1"/>
    </source>
</evidence>
<dbReference type="EC" id="3.5.1.100" evidence="3"/>
<dbReference type="InterPro" id="IPR003010">
    <property type="entry name" value="C-N_Hydrolase"/>
</dbReference>
<dbReference type="Gene3D" id="3.60.110.10">
    <property type="entry name" value="Carbon-nitrogen hydrolase"/>
    <property type="match status" value="1"/>
</dbReference>
<feature type="domain" description="CN hydrolase" evidence="2">
    <location>
        <begin position="44"/>
        <end position="284"/>
    </location>
</feature>
<evidence type="ECO:0000259" key="2">
    <source>
        <dbReference type="PROSITE" id="PS50263"/>
    </source>
</evidence>
<dbReference type="PANTHER" id="PTHR23088:SF27">
    <property type="entry name" value="DEAMINATED GLUTATHIONE AMIDASE"/>
    <property type="match status" value="1"/>
</dbReference>
<reference evidence="3 4" key="1">
    <citation type="submission" date="2019-08" db="EMBL/GenBank/DDBJ databases">
        <title>Deep-cultivation of Planctomycetes and their phenomic and genomic characterization uncovers novel biology.</title>
        <authorList>
            <person name="Wiegand S."/>
            <person name="Jogler M."/>
            <person name="Boedeker C."/>
            <person name="Pinto D."/>
            <person name="Vollmers J."/>
            <person name="Rivas-Marin E."/>
            <person name="Kohn T."/>
            <person name="Peeters S.H."/>
            <person name="Heuer A."/>
            <person name="Rast P."/>
            <person name="Oberbeckmann S."/>
            <person name="Bunk B."/>
            <person name="Jeske O."/>
            <person name="Meyerdierks A."/>
            <person name="Storesund J.E."/>
            <person name="Kallscheuer N."/>
            <person name="Luecker S."/>
            <person name="Lage O.M."/>
            <person name="Pohl T."/>
            <person name="Merkel B.J."/>
            <person name="Hornburger P."/>
            <person name="Mueller R.-W."/>
            <person name="Bruemmer F."/>
            <person name="Labrenz M."/>
            <person name="Spormann A.M."/>
            <person name="Op den Camp H."/>
            <person name="Overmann J."/>
            <person name="Amann R."/>
            <person name="Jetten M.S.M."/>
            <person name="Mascher T."/>
            <person name="Medema M.H."/>
            <person name="Devos D.P."/>
            <person name="Kaster A.-K."/>
            <person name="Ovreas L."/>
            <person name="Rohde M."/>
            <person name="Galperin M.Y."/>
            <person name="Jogler C."/>
        </authorList>
    </citation>
    <scope>NUCLEOTIDE SEQUENCE [LARGE SCALE GENOMIC DNA]</scope>
    <source>
        <strain evidence="3 4">Pr1d</strain>
    </source>
</reference>
<dbReference type="PANTHER" id="PTHR23088">
    <property type="entry name" value="NITRILASE-RELATED"/>
    <property type="match status" value="1"/>
</dbReference>
<organism evidence="3 4">
    <name type="scientific">Bythopirellula goksoeyrii</name>
    <dbReference type="NCBI Taxonomy" id="1400387"/>
    <lineage>
        <taxon>Bacteria</taxon>
        <taxon>Pseudomonadati</taxon>
        <taxon>Planctomycetota</taxon>
        <taxon>Planctomycetia</taxon>
        <taxon>Pirellulales</taxon>
        <taxon>Lacipirellulaceae</taxon>
        <taxon>Bythopirellula</taxon>
    </lineage>
</organism>
<dbReference type="RefSeq" id="WP_210417862.1">
    <property type="nucleotide sequence ID" value="NZ_CP042913.1"/>
</dbReference>
<dbReference type="GO" id="GO:0016787">
    <property type="term" value="F:hydrolase activity"/>
    <property type="evidence" value="ECO:0007669"/>
    <property type="project" value="UniProtKB-KW"/>
</dbReference>